<organism evidence="12 13">
    <name type="scientific">Intoshia linei</name>
    <dbReference type="NCBI Taxonomy" id="1819745"/>
    <lineage>
        <taxon>Eukaryota</taxon>
        <taxon>Metazoa</taxon>
        <taxon>Spiralia</taxon>
        <taxon>Lophotrochozoa</taxon>
        <taxon>Mesozoa</taxon>
        <taxon>Orthonectida</taxon>
        <taxon>Rhopaluridae</taxon>
        <taxon>Intoshia</taxon>
    </lineage>
</organism>
<keyword evidence="4" id="KW-0963">Cytoplasm</keyword>
<evidence type="ECO:0000256" key="9">
    <source>
        <dbReference type="ARBA" id="ARBA00031573"/>
    </source>
</evidence>
<name>A0A177B669_9BILA</name>
<dbReference type="Proteomes" id="UP000078046">
    <property type="component" value="Unassembled WGS sequence"/>
</dbReference>
<gene>
    <name evidence="12" type="ORF">A3Q56_02622</name>
</gene>
<keyword evidence="8" id="KW-0966">Cell projection</keyword>
<dbReference type="Pfam" id="PF14988">
    <property type="entry name" value="DUF4515"/>
    <property type="match status" value="1"/>
</dbReference>
<evidence type="ECO:0000313" key="13">
    <source>
        <dbReference type="Proteomes" id="UP000078046"/>
    </source>
</evidence>
<evidence type="ECO:0000256" key="7">
    <source>
        <dbReference type="ARBA" id="ARBA00023212"/>
    </source>
</evidence>
<dbReference type="AlphaFoldDB" id="A0A177B669"/>
<dbReference type="EMBL" id="LWCA01000254">
    <property type="protein sequence ID" value="OAF69620.1"/>
    <property type="molecule type" value="Genomic_DNA"/>
</dbReference>
<feature type="coiled-coil region" evidence="10">
    <location>
        <begin position="164"/>
        <end position="198"/>
    </location>
</feature>
<evidence type="ECO:0000256" key="10">
    <source>
        <dbReference type="SAM" id="Coils"/>
    </source>
</evidence>
<reference evidence="12 13" key="1">
    <citation type="submission" date="2016-04" db="EMBL/GenBank/DDBJ databases">
        <title>The genome of Intoshia linei affirms orthonectids as highly simplified spiralians.</title>
        <authorList>
            <person name="Mikhailov K.V."/>
            <person name="Slusarev G.S."/>
            <person name="Nikitin M.A."/>
            <person name="Logacheva M.D."/>
            <person name="Penin A."/>
            <person name="Aleoshin V."/>
            <person name="Panchin Y.V."/>
        </authorList>
    </citation>
    <scope>NUCLEOTIDE SEQUENCE [LARGE SCALE GENOMIC DNA]</scope>
    <source>
        <strain evidence="12">Intl2013</strain>
        <tissue evidence="12">Whole animal</tissue>
    </source>
</reference>
<keyword evidence="13" id="KW-1185">Reference proteome</keyword>
<keyword evidence="5 10" id="KW-0175">Coiled coil</keyword>
<dbReference type="InterPro" id="IPR032777">
    <property type="entry name" value="DUF4515"/>
</dbReference>
<evidence type="ECO:0000259" key="11">
    <source>
        <dbReference type="Pfam" id="PF14988"/>
    </source>
</evidence>
<sequence>MAKKKKKGKKKGKGKGGDVVKEISVKNMAEANSRIWEMRLEASNSYKKEYMKKAHDALNEKDHMCGIVKQSERDTIEVITYLKKKETLKDNEITSLNSTIKDIRVKHDEELQQISKDNESNTKEFKRIISEMSEEINIMKRELKSVKEFRSKRAYLQDSLDKIRTQLHENKSQYSSNIAKLEQKYFDEKMKLEQESNRKISELTETAHKEAVANLNKTTKSVFTENVRLNKELAEHVRSTQDLNSNVIRIEKENKIMKSNCKINAKIIKQKTQECLRLSMLQDDNDKKVELLEGALSKTVNMFNDRIKTLAKSKETSESKLQAQMSDYIYKIDKTTEKLAYTRKLARMILQQRSDLEIFFNDALNHIRSEIKLNQADYKIKAKKAFHFRMSQANRNKNTYPQIRTFTNNKCSTNSVYSDLKCAQNMSILKDGVRISDLTWEQKENVIGYLFYKINTKLPKNEKTKPLGEIQQNKIKMVPLDNETKLPTV</sequence>
<feature type="domain" description="DUF4515" evidence="11">
    <location>
        <begin position="78"/>
        <end position="260"/>
    </location>
</feature>
<dbReference type="OrthoDB" id="441129at2759"/>
<evidence type="ECO:0000313" key="12">
    <source>
        <dbReference type="EMBL" id="OAF69620.1"/>
    </source>
</evidence>
<evidence type="ECO:0000256" key="4">
    <source>
        <dbReference type="ARBA" id="ARBA00022490"/>
    </source>
</evidence>
<evidence type="ECO:0000256" key="3">
    <source>
        <dbReference type="ARBA" id="ARBA00015392"/>
    </source>
</evidence>
<evidence type="ECO:0000256" key="8">
    <source>
        <dbReference type="ARBA" id="ARBA00023273"/>
    </source>
</evidence>
<dbReference type="PANTHER" id="PTHR14845:SF5">
    <property type="entry name" value="BASAL BODY-ORIENTATION FACTOR 1"/>
    <property type="match status" value="1"/>
</dbReference>
<evidence type="ECO:0000256" key="5">
    <source>
        <dbReference type="ARBA" id="ARBA00023054"/>
    </source>
</evidence>
<proteinExistence type="inferred from homology"/>
<keyword evidence="7" id="KW-0206">Cytoskeleton</keyword>
<evidence type="ECO:0000256" key="1">
    <source>
        <dbReference type="ARBA" id="ARBA00004120"/>
    </source>
</evidence>
<comment type="caution">
    <text evidence="12">The sequence shown here is derived from an EMBL/GenBank/DDBJ whole genome shotgun (WGS) entry which is preliminary data.</text>
</comment>
<dbReference type="PANTHER" id="PTHR14845">
    <property type="entry name" value="COILED-COIL DOMAIN-CONTAINING 166"/>
    <property type="match status" value="1"/>
</dbReference>
<evidence type="ECO:0000256" key="6">
    <source>
        <dbReference type="ARBA" id="ARBA00023069"/>
    </source>
</evidence>
<comment type="similarity">
    <text evidence="2">Belongs to the BBOF1 family.</text>
</comment>
<accession>A0A177B669</accession>
<protein>
    <recommendedName>
        <fullName evidence="3">Basal body-orientation factor 1</fullName>
    </recommendedName>
    <alternativeName>
        <fullName evidence="9">Coiled-coil domain-containing protein 176</fullName>
    </alternativeName>
</protein>
<evidence type="ECO:0000256" key="2">
    <source>
        <dbReference type="ARBA" id="ARBA00007508"/>
    </source>
</evidence>
<keyword evidence="6" id="KW-0969">Cilium</keyword>
<comment type="subcellular location">
    <subcellularLocation>
        <location evidence="1">Cytoplasm</location>
        <location evidence="1">Cytoskeleton</location>
        <location evidence="1">Cilium basal body</location>
    </subcellularLocation>
</comment>